<accession>A0A0P5UEP8</accession>
<protein>
    <submittedName>
        <fullName evidence="11">Solute carrier family 41 member 2</fullName>
    </submittedName>
</protein>
<evidence type="ECO:0000256" key="5">
    <source>
        <dbReference type="ARBA" id="ARBA00022842"/>
    </source>
</evidence>
<evidence type="ECO:0000313" key="11">
    <source>
        <dbReference type="EMBL" id="KZS14528.1"/>
    </source>
</evidence>
<feature type="transmembrane region" description="Helical" evidence="10">
    <location>
        <begin position="116"/>
        <end position="135"/>
    </location>
</feature>
<keyword evidence="7" id="KW-0406">Ion transport</keyword>
<keyword evidence="5" id="KW-0460">Magnesium</keyword>
<evidence type="ECO:0000256" key="1">
    <source>
        <dbReference type="ARBA" id="ARBA00004141"/>
    </source>
</evidence>
<dbReference type="InterPro" id="IPR036739">
    <property type="entry name" value="SLC41_membr_dom_sf"/>
</dbReference>
<dbReference type="Gene3D" id="1.10.357.20">
    <property type="entry name" value="SLC41 divalent cation transporters, integral membrane domain"/>
    <property type="match status" value="2"/>
</dbReference>
<dbReference type="Pfam" id="PF01769">
    <property type="entry name" value="MgtE"/>
    <property type="match status" value="2"/>
</dbReference>
<keyword evidence="3" id="KW-0813">Transport</keyword>
<keyword evidence="8 10" id="KW-0472">Membrane</keyword>
<dbReference type="EMBL" id="LRGB01000944">
    <property type="protein sequence ID" value="KZS14528.1"/>
    <property type="molecule type" value="Genomic_DNA"/>
</dbReference>
<feature type="transmembrane region" description="Helical" evidence="10">
    <location>
        <begin position="201"/>
        <end position="231"/>
    </location>
</feature>
<dbReference type="FunFam" id="1.10.357.20:FF:000001">
    <property type="entry name" value="Solute carrier family 41 member 2"/>
    <property type="match status" value="1"/>
</dbReference>
<evidence type="ECO:0000256" key="7">
    <source>
        <dbReference type="ARBA" id="ARBA00023065"/>
    </source>
</evidence>
<proteinExistence type="inferred from homology"/>
<name>A0A0P5UEP8_9CRUS</name>
<feature type="transmembrane region" description="Helical" evidence="10">
    <location>
        <begin position="243"/>
        <end position="271"/>
    </location>
</feature>
<comment type="subcellular location">
    <subcellularLocation>
        <location evidence="1">Membrane</location>
        <topology evidence="1">Multi-pass membrane protein</topology>
    </subcellularLocation>
</comment>
<keyword evidence="4 10" id="KW-0812">Transmembrane</keyword>
<keyword evidence="12" id="KW-1185">Reference proteome</keyword>
<dbReference type="OrthoDB" id="5791097at2759"/>
<dbReference type="FunFam" id="1.10.357.20:FF:000002">
    <property type="entry name" value="Solute carrier family 41, member 2"/>
    <property type="match status" value="1"/>
</dbReference>
<evidence type="ECO:0000256" key="10">
    <source>
        <dbReference type="SAM" id="Phobius"/>
    </source>
</evidence>
<evidence type="ECO:0000256" key="2">
    <source>
        <dbReference type="ARBA" id="ARBA00009749"/>
    </source>
</evidence>
<dbReference type="AlphaFoldDB" id="A0A0P5UEP8"/>
<dbReference type="Proteomes" id="UP000076858">
    <property type="component" value="Unassembled WGS sequence"/>
</dbReference>
<dbReference type="InterPro" id="IPR045349">
    <property type="entry name" value="SLC41A1-3"/>
</dbReference>
<evidence type="ECO:0000313" key="12">
    <source>
        <dbReference type="Proteomes" id="UP000076858"/>
    </source>
</evidence>
<feature type="transmembrane region" description="Helical" evidence="10">
    <location>
        <begin position="309"/>
        <end position="331"/>
    </location>
</feature>
<feature type="transmembrane region" description="Helical" evidence="10">
    <location>
        <begin position="277"/>
        <end position="297"/>
    </location>
</feature>
<dbReference type="STRING" id="35525.A0A0P5UEP8"/>
<keyword evidence="6 10" id="KW-1133">Transmembrane helix</keyword>
<comment type="caution">
    <text evidence="11">The sequence shown here is derived from an EMBL/GenBank/DDBJ whole genome shotgun (WGS) entry which is preliminary data.</text>
</comment>
<dbReference type="GO" id="GO:0005886">
    <property type="term" value="C:plasma membrane"/>
    <property type="evidence" value="ECO:0007669"/>
    <property type="project" value="TreeGrafter"/>
</dbReference>
<sequence length="511" mass="55517">MNSPPNVQSETSNNLRKRIKGSKMGPQTEEENCEVIEMTEPMLVPESNKDDDWGNSEEGECEVMLKTSFPNSVNNYSGEENVEGFWLLAFQIFFPFLIAGLGMVGAGIVLDIVQHWNVFQMVTELFILVPALLGLKGNLEMTLASRLSTQANLGLMDSPDQRWSLIKSNLALIQCQAIVVGFLASIAAVIMGWIPEGSFDIYHALLISASAVLTASFASFVLGIIMVVVIIISHRFNINPDNVATPIAASLGDLTTLGLLATISTLLFNAITNVEAGLWWISPCILCAFIALLPWLVCVSSSNTLTKEVLYSGWSPVLAAMAISSMGGVILDCTVKAYKGIAVFQPVINGVGGNLVAVQASKLSTWLHQRGRIEEASINSMADSNKIFFCVSPISTFCTGGPHAKTARVLILLVFPGHIIFTLAIYYLQAGHTSLTPVFFVIYMFSAFLQVLLLLYIGHVMVMWMWSRSIDPDNSAIPYLTALGDLLGTAFLALAFHILYLIGDKDSDVGD</sequence>
<dbReference type="InterPro" id="IPR006667">
    <property type="entry name" value="SLC41_membr_dom"/>
</dbReference>
<evidence type="ECO:0000256" key="6">
    <source>
        <dbReference type="ARBA" id="ARBA00022989"/>
    </source>
</evidence>
<feature type="region of interest" description="Disordered" evidence="9">
    <location>
        <begin position="1"/>
        <end position="31"/>
    </location>
</feature>
<comment type="similarity">
    <text evidence="2">Belongs to the SLC41A transporter family.</text>
</comment>
<evidence type="ECO:0000256" key="9">
    <source>
        <dbReference type="SAM" id="MobiDB-lite"/>
    </source>
</evidence>
<dbReference type="PANTHER" id="PTHR16228">
    <property type="entry name" value="DIVALENT CATION TRANSPORTER SOLUTE CARRIER FAMILY 41"/>
    <property type="match status" value="1"/>
</dbReference>
<feature type="transmembrane region" description="Helical" evidence="10">
    <location>
        <begin position="476"/>
        <end position="502"/>
    </location>
</feature>
<gene>
    <name evidence="11" type="ORF">APZ42_019855</name>
</gene>
<evidence type="ECO:0000256" key="3">
    <source>
        <dbReference type="ARBA" id="ARBA00022448"/>
    </source>
</evidence>
<feature type="transmembrane region" description="Helical" evidence="10">
    <location>
        <begin position="170"/>
        <end position="195"/>
    </location>
</feature>
<dbReference type="GO" id="GO:0008324">
    <property type="term" value="F:monoatomic cation transmembrane transporter activity"/>
    <property type="evidence" value="ECO:0007669"/>
    <property type="project" value="InterPro"/>
</dbReference>
<feature type="transmembrane region" description="Helical" evidence="10">
    <location>
        <begin position="85"/>
        <end position="110"/>
    </location>
</feature>
<dbReference type="PANTHER" id="PTHR16228:SF7">
    <property type="entry name" value="SLC41A_MGTE INTEGRAL MEMBRANE DOMAIN-CONTAINING PROTEIN"/>
    <property type="match status" value="1"/>
</dbReference>
<evidence type="ECO:0000256" key="4">
    <source>
        <dbReference type="ARBA" id="ARBA00022692"/>
    </source>
</evidence>
<feature type="transmembrane region" description="Helical" evidence="10">
    <location>
        <begin position="440"/>
        <end position="464"/>
    </location>
</feature>
<dbReference type="SUPFAM" id="SSF161093">
    <property type="entry name" value="MgtE membrane domain-like"/>
    <property type="match status" value="2"/>
</dbReference>
<feature type="transmembrane region" description="Helical" evidence="10">
    <location>
        <begin position="409"/>
        <end position="428"/>
    </location>
</feature>
<evidence type="ECO:0000256" key="8">
    <source>
        <dbReference type="ARBA" id="ARBA00023136"/>
    </source>
</evidence>
<organism evidence="11 12">
    <name type="scientific">Daphnia magna</name>
    <dbReference type="NCBI Taxonomy" id="35525"/>
    <lineage>
        <taxon>Eukaryota</taxon>
        <taxon>Metazoa</taxon>
        <taxon>Ecdysozoa</taxon>
        <taxon>Arthropoda</taxon>
        <taxon>Crustacea</taxon>
        <taxon>Branchiopoda</taxon>
        <taxon>Diplostraca</taxon>
        <taxon>Cladocera</taxon>
        <taxon>Anomopoda</taxon>
        <taxon>Daphniidae</taxon>
        <taxon>Daphnia</taxon>
    </lineage>
</organism>
<feature type="compositionally biased region" description="Polar residues" evidence="9">
    <location>
        <begin position="1"/>
        <end position="14"/>
    </location>
</feature>
<reference evidence="11 12" key="1">
    <citation type="submission" date="2016-03" db="EMBL/GenBank/DDBJ databases">
        <title>EvidentialGene: Evidence-directed Construction of Genes on Genomes.</title>
        <authorList>
            <person name="Gilbert D.G."/>
            <person name="Choi J.-H."/>
            <person name="Mockaitis K."/>
            <person name="Colbourne J."/>
            <person name="Pfrender M."/>
        </authorList>
    </citation>
    <scope>NUCLEOTIDE SEQUENCE [LARGE SCALE GENOMIC DNA]</scope>
    <source>
        <strain evidence="11 12">Xinb3</strain>
        <tissue evidence="11">Complete organism</tissue>
    </source>
</reference>